<name>A0A3L5TTX4_MYTGA</name>
<comment type="caution">
    <text evidence="1">The sequence shown here is derived from an EMBL/GenBank/DDBJ whole genome shotgun (WGS) entry which is preliminary data.</text>
</comment>
<proteinExistence type="predicted"/>
<dbReference type="Proteomes" id="UP000266721">
    <property type="component" value="Unassembled WGS sequence"/>
</dbReference>
<gene>
    <name evidence="1" type="ORF">AM593_07062</name>
</gene>
<evidence type="ECO:0000313" key="2">
    <source>
        <dbReference type="Proteomes" id="UP000266721"/>
    </source>
</evidence>
<sequence length="88" mass="10421">MAEEHVNKSDTRYATAVRRDYTDVDYCMHVIVAPTILRSDDSNQLKFKREFEDGFVEYEGVLRAKKGKIILYNYYVIINGSEEYRRTD</sequence>
<reference evidence="1 2" key="1">
    <citation type="journal article" date="2016" name="PLoS ONE">
        <title>A First Insight into the Genome of the Filter-Feeder Mussel Mytilus galloprovincialis.</title>
        <authorList>
            <person name="Murgarella M."/>
            <person name="Puiu D."/>
            <person name="Novoa B."/>
            <person name="Figueras A."/>
            <person name="Posada D."/>
            <person name="Canchaya C."/>
        </authorList>
    </citation>
    <scope>NUCLEOTIDE SEQUENCE [LARGE SCALE GENOMIC DNA]</scope>
    <source>
        <tissue evidence="1">Muscle</tissue>
    </source>
</reference>
<protein>
    <submittedName>
        <fullName evidence="1">Uncharacterized protein</fullName>
    </submittedName>
</protein>
<dbReference type="EMBL" id="KV584934">
    <property type="protein sequence ID" value="OPL33088.1"/>
    <property type="molecule type" value="Genomic_DNA"/>
</dbReference>
<organism evidence="1 2">
    <name type="scientific">Mytilus galloprovincialis</name>
    <name type="common">Mediterranean mussel</name>
    <dbReference type="NCBI Taxonomy" id="29158"/>
    <lineage>
        <taxon>Eukaryota</taxon>
        <taxon>Metazoa</taxon>
        <taxon>Spiralia</taxon>
        <taxon>Lophotrochozoa</taxon>
        <taxon>Mollusca</taxon>
        <taxon>Bivalvia</taxon>
        <taxon>Autobranchia</taxon>
        <taxon>Pteriomorphia</taxon>
        <taxon>Mytilida</taxon>
        <taxon>Mytiloidea</taxon>
        <taxon>Mytilidae</taxon>
        <taxon>Mytilinae</taxon>
        <taxon>Mytilus</taxon>
    </lineage>
</organism>
<accession>A0A3L5TTX4</accession>
<dbReference type="AlphaFoldDB" id="A0A3L5TTX4"/>
<feature type="non-terminal residue" evidence="1">
    <location>
        <position position="1"/>
    </location>
</feature>
<evidence type="ECO:0000313" key="1">
    <source>
        <dbReference type="EMBL" id="OPL33088.1"/>
    </source>
</evidence>
<keyword evidence="2" id="KW-1185">Reference proteome</keyword>